<dbReference type="InterPro" id="IPR036942">
    <property type="entry name" value="Beta-barrel_TonB_sf"/>
</dbReference>
<evidence type="ECO:0000313" key="10">
    <source>
        <dbReference type="EMBL" id="APU69840.1"/>
    </source>
</evidence>
<dbReference type="Gene3D" id="2.60.40.1120">
    <property type="entry name" value="Carboxypeptidase-like, regulatory domain"/>
    <property type="match status" value="1"/>
</dbReference>
<dbReference type="NCBIfam" id="TIGR04056">
    <property type="entry name" value="OMP_RagA_SusC"/>
    <property type="match status" value="1"/>
</dbReference>
<evidence type="ECO:0000256" key="1">
    <source>
        <dbReference type="ARBA" id="ARBA00004571"/>
    </source>
</evidence>
<dbReference type="InterPro" id="IPR023997">
    <property type="entry name" value="TonB-dep_OMP_SusC/RagA_CS"/>
</dbReference>
<dbReference type="Pfam" id="PF00593">
    <property type="entry name" value="TonB_dep_Rec_b-barrel"/>
    <property type="match status" value="1"/>
</dbReference>
<evidence type="ECO:0000256" key="5">
    <source>
        <dbReference type="ARBA" id="ARBA00023077"/>
    </source>
</evidence>
<name>A0A1L7I8D0_9FLAO</name>
<evidence type="ECO:0000256" key="4">
    <source>
        <dbReference type="ARBA" id="ARBA00022692"/>
    </source>
</evidence>
<dbReference type="Gene3D" id="2.170.130.10">
    <property type="entry name" value="TonB-dependent receptor, plug domain"/>
    <property type="match status" value="1"/>
</dbReference>
<dbReference type="KEGG" id="gfl:GRFL_3116"/>
<comment type="subcellular location">
    <subcellularLocation>
        <location evidence="1 8">Cell outer membrane</location>
        <topology evidence="1 8">Multi-pass membrane protein</topology>
    </subcellularLocation>
</comment>
<keyword evidence="10" id="KW-0675">Receptor</keyword>
<dbReference type="InterPro" id="IPR023996">
    <property type="entry name" value="TonB-dep_OMP_SusC/RagA"/>
</dbReference>
<dbReference type="STRING" id="1229726.GRFL_3116"/>
<keyword evidence="3 8" id="KW-1134">Transmembrane beta strand</keyword>
<dbReference type="NCBIfam" id="TIGR04057">
    <property type="entry name" value="SusC_RagA_signa"/>
    <property type="match status" value="1"/>
</dbReference>
<dbReference type="PROSITE" id="PS52016">
    <property type="entry name" value="TONB_DEPENDENT_REC_3"/>
    <property type="match status" value="1"/>
</dbReference>
<keyword evidence="7 8" id="KW-0998">Cell outer membrane</keyword>
<evidence type="ECO:0000256" key="6">
    <source>
        <dbReference type="ARBA" id="ARBA00023136"/>
    </source>
</evidence>
<gene>
    <name evidence="10" type="ORF">GRFL_3116</name>
</gene>
<keyword evidence="5 9" id="KW-0798">TonB box</keyword>
<evidence type="ECO:0000256" key="7">
    <source>
        <dbReference type="ARBA" id="ARBA00023237"/>
    </source>
</evidence>
<accession>A0A1L7I8D0</accession>
<dbReference type="GO" id="GO:0009279">
    <property type="term" value="C:cell outer membrane"/>
    <property type="evidence" value="ECO:0007669"/>
    <property type="project" value="UniProtKB-SubCell"/>
</dbReference>
<evidence type="ECO:0000256" key="8">
    <source>
        <dbReference type="PROSITE-ProRule" id="PRU01360"/>
    </source>
</evidence>
<sequence>MFHFNYRKIMKNFYRRGMILIMFLLAMGLLVILAMSQAKAATPSFKIPAHFQQQVSGKVTGPTGKPLQGVSVFIKDKPIGVVTNEEGEYNVQTASGDTLVFSYFGFKSQEIPVGNQTLINISLQEDVSSLDEVQINAGYYNTTARKSTGNISRVKAEEIDNQPVISPLQALQGRVAGLEVSDPNGIPGVAPVVRIRGQNSLRNSLGDNGNLPLYIIDGMPVNSGPVNSINQFIAGTGTDPLSGLNLSNIESIEILKDADATAIYGSRGANGVILITTKGGKFTGGKDRVEARVYSGVSSVSNFVDLLDTPRYLELRRQAFENDGVEPTASNAGDLLVWDQDRNTDWQDVLFGNSAPTFNANLNYSGGGENTSFKIGASYFKQGSVFPGDYSFEKKTVNVSFNRQSENRKFRFNFSANYGINDNDLFSSNNFVSTALNLPPNAPELYQEDGSLNWENSTWQNPLASLQGDGRSLSNNLIANLGLQYELFEGLTLKANLGYTFLNSREDILLPREIYDPAAWNFVSNRSQHSFVNRRSWIAEPQLVYNKSIGNNNLDVLIGTTFQENEDSNHIINATGYANNHLIGNLDAADALSIGKDQTQEYKYQAVFARLGYNWKETYFLNLTGRRDGSSRFGPSNRFANFGAIGGAWIFSNSQFVQDHLRFLSFGKLRGSYGVTGNDQIGDYRYLETYQSTPGPGGLYPVRLTNPFFSWETNKKIEAAVELGFLKDRINLNLSWYRNRSSNQLVGYNLPAITGFNTVEANLPATVQNTGLEIEFSTLNMQTDAFQWRSSFNLTLPSNKLIRFDDLEESAYANAYRIGKPLNLANVYEFEGIDPETGFFQVRDVNEDGRYDFDDRVISKDLGREYYGGFNNQFNYKGFSLNFLLEFVKQQGRRYYRGVPGFLGNVNQGSVDGRDGFIQRPTQSITGFIAYNNAMSSDYGIVDASYVRLKTLSLGYQLPKSILQNTSLTGIQFFLHGQNLLTITDYEGLDPQSPGSLALPVLQSITGGIQINL</sequence>
<evidence type="ECO:0000256" key="9">
    <source>
        <dbReference type="RuleBase" id="RU003357"/>
    </source>
</evidence>
<keyword evidence="11" id="KW-1185">Reference proteome</keyword>
<keyword evidence="6 8" id="KW-0472">Membrane</keyword>
<keyword evidence="2 8" id="KW-0813">Transport</keyword>
<dbReference type="SUPFAM" id="SSF56935">
    <property type="entry name" value="Porins"/>
    <property type="match status" value="1"/>
</dbReference>
<evidence type="ECO:0000256" key="2">
    <source>
        <dbReference type="ARBA" id="ARBA00022448"/>
    </source>
</evidence>
<dbReference type="Proteomes" id="UP000186230">
    <property type="component" value="Chromosome"/>
</dbReference>
<dbReference type="InterPro" id="IPR012910">
    <property type="entry name" value="Plug_dom"/>
</dbReference>
<dbReference type="SUPFAM" id="SSF49464">
    <property type="entry name" value="Carboxypeptidase regulatory domain-like"/>
    <property type="match status" value="1"/>
</dbReference>
<keyword evidence="4 8" id="KW-0812">Transmembrane</keyword>
<dbReference type="InterPro" id="IPR000531">
    <property type="entry name" value="Beta-barrel_TonB"/>
</dbReference>
<comment type="similarity">
    <text evidence="8 9">Belongs to the TonB-dependent receptor family.</text>
</comment>
<evidence type="ECO:0000313" key="11">
    <source>
        <dbReference type="Proteomes" id="UP000186230"/>
    </source>
</evidence>
<dbReference type="InterPro" id="IPR037066">
    <property type="entry name" value="Plug_dom_sf"/>
</dbReference>
<dbReference type="AlphaFoldDB" id="A0A1L7I8D0"/>
<dbReference type="EMBL" id="CP016359">
    <property type="protein sequence ID" value="APU69840.1"/>
    <property type="molecule type" value="Genomic_DNA"/>
</dbReference>
<dbReference type="Pfam" id="PF07715">
    <property type="entry name" value="Plug"/>
    <property type="match status" value="1"/>
</dbReference>
<dbReference type="InterPro" id="IPR008969">
    <property type="entry name" value="CarboxyPept-like_regulatory"/>
</dbReference>
<dbReference type="Gene3D" id="2.40.170.20">
    <property type="entry name" value="TonB-dependent receptor, beta-barrel domain"/>
    <property type="match status" value="1"/>
</dbReference>
<reference evidence="10 11" key="1">
    <citation type="submission" date="2016-07" db="EMBL/GenBank/DDBJ databases">
        <title>Multi-omics approach to identify versatile polysaccharide utilization systems of a marine flavobacterium Gramella flava.</title>
        <authorList>
            <person name="Tang K."/>
        </authorList>
    </citation>
    <scope>NUCLEOTIDE SEQUENCE [LARGE SCALE GENOMIC DNA]</scope>
    <source>
        <strain evidence="10 11">JLT2011</strain>
    </source>
</reference>
<organism evidence="10 11">
    <name type="scientific">Christiangramia flava JLT2011</name>
    <dbReference type="NCBI Taxonomy" id="1229726"/>
    <lineage>
        <taxon>Bacteria</taxon>
        <taxon>Pseudomonadati</taxon>
        <taxon>Bacteroidota</taxon>
        <taxon>Flavobacteriia</taxon>
        <taxon>Flavobacteriales</taxon>
        <taxon>Flavobacteriaceae</taxon>
        <taxon>Christiangramia</taxon>
    </lineage>
</organism>
<dbReference type="Pfam" id="PF13715">
    <property type="entry name" value="CarbopepD_reg_2"/>
    <property type="match status" value="1"/>
</dbReference>
<dbReference type="InterPro" id="IPR039426">
    <property type="entry name" value="TonB-dep_rcpt-like"/>
</dbReference>
<evidence type="ECO:0000256" key="3">
    <source>
        <dbReference type="ARBA" id="ARBA00022452"/>
    </source>
</evidence>
<proteinExistence type="inferred from homology"/>
<protein>
    <submittedName>
        <fullName evidence="10">TonB-dependent receptor</fullName>
    </submittedName>
</protein>